<feature type="compositionally biased region" description="Basic and acidic residues" evidence="1">
    <location>
        <begin position="14"/>
        <end position="52"/>
    </location>
</feature>
<dbReference type="Proteomes" id="UP000579812">
    <property type="component" value="Unassembled WGS sequence"/>
</dbReference>
<evidence type="ECO:0000256" key="1">
    <source>
        <dbReference type="SAM" id="MobiDB-lite"/>
    </source>
</evidence>
<dbReference type="EMBL" id="JAAMOB010000017">
    <property type="protein sequence ID" value="KAF4102641.1"/>
    <property type="molecule type" value="Genomic_DNA"/>
</dbReference>
<feature type="region of interest" description="Disordered" evidence="1">
    <location>
        <begin position="1"/>
        <end position="52"/>
    </location>
</feature>
<accession>A0A7J6C6G4</accession>
<keyword evidence="3" id="KW-1185">Reference proteome</keyword>
<reference evidence="2 3" key="1">
    <citation type="submission" date="2020-04" db="EMBL/GenBank/DDBJ databases">
        <title>Chromosome-level genome assembly of a cyprinid fish Onychostoma macrolepis by integration of Nanopore Sequencing, Bionano and Hi-C technology.</title>
        <authorList>
            <person name="Wang D."/>
        </authorList>
    </citation>
    <scope>NUCLEOTIDE SEQUENCE [LARGE SCALE GENOMIC DNA]</scope>
    <source>
        <strain evidence="2">SWU-2019</strain>
        <tissue evidence="2">Muscle</tissue>
    </source>
</reference>
<gene>
    <name evidence="2" type="ORF">G5714_017441</name>
</gene>
<proteinExistence type="predicted"/>
<protein>
    <submittedName>
        <fullName evidence="2">Uncharacterized protein</fullName>
    </submittedName>
</protein>
<evidence type="ECO:0000313" key="3">
    <source>
        <dbReference type="Proteomes" id="UP000579812"/>
    </source>
</evidence>
<evidence type="ECO:0000313" key="2">
    <source>
        <dbReference type="EMBL" id="KAF4102641.1"/>
    </source>
</evidence>
<name>A0A7J6C6G4_9TELE</name>
<comment type="caution">
    <text evidence="2">The sequence shown here is derived from an EMBL/GenBank/DDBJ whole genome shotgun (WGS) entry which is preliminary data.</text>
</comment>
<sequence>MGRGGREGLGGKGRGWEGRGGRRRREEEEVGTPDRCDEPIRDLPRSPRAKDSDDIRHLALTMSALGVRSDAAFSVAGREGATVPGFQFSVTYRAGGCYRPAFQVSVTDRCLMGVAVSAFLPAP</sequence>
<dbReference type="AlphaFoldDB" id="A0A7J6C6G4"/>
<organism evidence="2 3">
    <name type="scientific">Onychostoma macrolepis</name>
    <dbReference type="NCBI Taxonomy" id="369639"/>
    <lineage>
        <taxon>Eukaryota</taxon>
        <taxon>Metazoa</taxon>
        <taxon>Chordata</taxon>
        <taxon>Craniata</taxon>
        <taxon>Vertebrata</taxon>
        <taxon>Euteleostomi</taxon>
        <taxon>Actinopterygii</taxon>
        <taxon>Neopterygii</taxon>
        <taxon>Teleostei</taxon>
        <taxon>Ostariophysi</taxon>
        <taxon>Cypriniformes</taxon>
        <taxon>Cyprinidae</taxon>
        <taxon>Acrossocheilinae</taxon>
        <taxon>Onychostoma</taxon>
    </lineage>
</organism>